<dbReference type="AlphaFoldDB" id="M0DUJ0"/>
<evidence type="ECO:0000313" key="3">
    <source>
        <dbReference type="Proteomes" id="UP000011523"/>
    </source>
</evidence>
<name>M0DUJ0_9EURY</name>
<dbReference type="Pfam" id="PF26029">
    <property type="entry name" value="DUF8007"/>
    <property type="match status" value="1"/>
</dbReference>
<dbReference type="PATRIC" id="fig|1227485.3.peg.1412"/>
<dbReference type="RefSeq" id="WP_006629150.1">
    <property type="nucleotide sequence ID" value="NZ_AOJD01000039.1"/>
</dbReference>
<gene>
    <name evidence="2" type="ORF">C472_07333</name>
</gene>
<dbReference type="Proteomes" id="UP000011523">
    <property type="component" value="Unassembled WGS sequence"/>
</dbReference>
<organism evidence="2 3">
    <name type="scientific">Halorubrum tebenquichense DSM 14210</name>
    <dbReference type="NCBI Taxonomy" id="1227485"/>
    <lineage>
        <taxon>Archaea</taxon>
        <taxon>Methanobacteriati</taxon>
        <taxon>Methanobacteriota</taxon>
        <taxon>Stenosarchaea group</taxon>
        <taxon>Halobacteria</taxon>
        <taxon>Halobacteriales</taxon>
        <taxon>Haloferacaceae</taxon>
        <taxon>Halorubrum</taxon>
    </lineage>
</organism>
<feature type="region of interest" description="Disordered" evidence="1">
    <location>
        <begin position="32"/>
        <end position="51"/>
    </location>
</feature>
<sequence length="87" mass="9515">MSDDETRTPEPVDAEITAEACGRCSMSTVVGAVANDQSPEERAERDPFADGRIEVDESSLRRVSPAGYLGDLKRRVDEIGRRIGYGE</sequence>
<proteinExistence type="predicted"/>
<dbReference type="InterPro" id="IPR058320">
    <property type="entry name" value="DUF8007"/>
</dbReference>
<dbReference type="OrthoDB" id="165777at2157"/>
<evidence type="ECO:0000313" key="2">
    <source>
        <dbReference type="EMBL" id="ELZ38473.1"/>
    </source>
</evidence>
<evidence type="ECO:0000256" key="1">
    <source>
        <dbReference type="SAM" id="MobiDB-lite"/>
    </source>
</evidence>
<dbReference type="EMBL" id="AOJD01000039">
    <property type="protein sequence ID" value="ELZ38473.1"/>
    <property type="molecule type" value="Genomic_DNA"/>
</dbReference>
<comment type="caution">
    <text evidence="2">The sequence shown here is derived from an EMBL/GenBank/DDBJ whole genome shotgun (WGS) entry which is preliminary data.</text>
</comment>
<protein>
    <submittedName>
        <fullName evidence="2">Uncharacterized protein</fullName>
    </submittedName>
</protein>
<keyword evidence="3" id="KW-1185">Reference proteome</keyword>
<reference evidence="2 3" key="1">
    <citation type="journal article" date="2014" name="PLoS Genet.">
        <title>Phylogenetically driven sequencing of extremely halophilic archaea reveals strategies for static and dynamic osmo-response.</title>
        <authorList>
            <person name="Becker E.A."/>
            <person name="Seitzer P.M."/>
            <person name="Tritt A."/>
            <person name="Larsen D."/>
            <person name="Krusor M."/>
            <person name="Yao A.I."/>
            <person name="Wu D."/>
            <person name="Madern D."/>
            <person name="Eisen J.A."/>
            <person name="Darling A.E."/>
            <person name="Facciotti M.T."/>
        </authorList>
    </citation>
    <scope>NUCLEOTIDE SEQUENCE [LARGE SCALE GENOMIC DNA]</scope>
    <source>
        <strain evidence="2 3">DSM 14210</strain>
    </source>
</reference>
<accession>M0DUJ0</accession>
<feature type="compositionally biased region" description="Basic and acidic residues" evidence="1">
    <location>
        <begin position="39"/>
        <end position="51"/>
    </location>
</feature>